<keyword evidence="1" id="KW-0479">Metal-binding</keyword>
<evidence type="ECO:0000313" key="2">
    <source>
        <dbReference type="EMBL" id="CAI9087423.1"/>
    </source>
</evidence>
<accession>A0AAV1BX03</accession>
<evidence type="ECO:0000313" key="3">
    <source>
        <dbReference type="Proteomes" id="UP001161247"/>
    </source>
</evidence>
<sequence length="183" mass="19475">MTAGAFYKPKKSKTKPLGEDAHFICDEQQTIGVADGVGGWAKHARNLMENAIGATQKQPKGNVDPKKVLVEAFQNNYAKGSSTVCIITLKDNYLHALNLGDSGFRSAEEIFVPVEAGDMIVAATDGNLASLAVAVSRCKHVVSPFTVAAVEAGFDCEAYKGGKYDDVTVVVAYISSDDPMEID</sequence>
<dbReference type="Proteomes" id="UP001161247">
    <property type="component" value="Chromosome 1"/>
</dbReference>
<reference evidence="2" key="1">
    <citation type="submission" date="2023-03" db="EMBL/GenBank/DDBJ databases">
        <authorList>
            <person name="Julca I."/>
        </authorList>
    </citation>
    <scope>NUCLEOTIDE SEQUENCE</scope>
</reference>
<dbReference type="EC" id="3.1.3.16" evidence="1"/>
<comment type="catalytic activity">
    <reaction evidence="1">
        <text>O-phospho-L-seryl-[protein] + H2O = L-seryl-[protein] + phosphate</text>
        <dbReference type="Rhea" id="RHEA:20629"/>
        <dbReference type="Rhea" id="RHEA-COMP:9863"/>
        <dbReference type="Rhea" id="RHEA-COMP:11604"/>
        <dbReference type="ChEBI" id="CHEBI:15377"/>
        <dbReference type="ChEBI" id="CHEBI:29999"/>
        <dbReference type="ChEBI" id="CHEBI:43474"/>
        <dbReference type="ChEBI" id="CHEBI:83421"/>
        <dbReference type="EC" id="3.1.3.16"/>
    </reaction>
</comment>
<keyword evidence="1" id="KW-0464">Manganese</keyword>
<dbReference type="Gene3D" id="3.60.40.10">
    <property type="entry name" value="PPM-type phosphatase domain"/>
    <property type="match status" value="1"/>
</dbReference>
<protein>
    <recommendedName>
        <fullName evidence="1">Protein phosphatase</fullName>
        <ecNumber evidence="1">3.1.3.16</ecNumber>
    </recommendedName>
</protein>
<dbReference type="GO" id="GO:0004722">
    <property type="term" value="F:protein serine/threonine phosphatase activity"/>
    <property type="evidence" value="ECO:0007669"/>
    <property type="project" value="UniProtKB-EC"/>
</dbReference>
<evidence type="ECO:0000256" key="1">
    <source>
        <dbReference type="RuleBase" id="RU366020"/>
    </source>
</evidence>
<name>A0AAV1BX03_OLDCO</name>
<keyword evidence="3" id="KW-1185">Reference proteome</keyword>
<dbReference type="PANTHER" id="PTHR12320:SF81">
    <property type="entry name" value="PROTEIN PHOSPHATASE 2C 23-RELATED"/>
    <property type="match status" value="1"/>
</dbReference>
<comment type="cofactor">
    <cofactor evidence="1">
        <name>Mn(2+)</name>
        <dbReference type="ChEBI" id="CHEBI:29035"/>
    </cofactor>
</comment>
<proteinExistence type="inferred from homology"/>
<keyword evidence="1" id="KW-0378">Hydrolase</keyword>
<keyword evidence="1" id="KW-0460">Magnesium</keyword>
<comment type="cofactor">
    <cofactor evidence="1">
        <name>Mg(2+)</name>
        <dbReference type="ChEBI" id="CHEBI:18420"/>
    </cofactor>
</comment>
<dbReference type="AlphaFoldDB" id="A0AAV1BX03"/>
<dbReference type="InterPro" id="IPR039123">
    <property type="entry name" value="PPTC7"/>
</dbReference>
<dbReference type="SUPFAM" id="SSF81606">
    <property type="entry name" value="PP2C-like"/>
    <property type="match status" value="1"/>
</dbReference>
<dbReference type="EMBL" id="OX459118">
    <property type="protein sequence ID" value="CAI9087423.1"/>
    <property type="molecule type" value="Genomic_DNA"/>
</dbReference>
<dbReference type="GO" id="GO:0046872">
    <property type="term" value="F:metal ion binding"/>
    <property type="evidence" value="ECO:0007669"/>
    <property type="project" value="UniProtKB-UniRule"/>
</dbReference>
<dbReference type="PANTHER" id="PTHR12320">
    <property type="entry name" value="PROTEIN PHOSPHATASE 2C"/>
    <property type="match status" value="1"/>
</dbReference>
<comment type="similarity">
    <text evidence="1">Belongs to the PP2C family.</text>
</comment>
<gene>
    <name evidence="2" type="ORF">OLC1_LOCUS264</name>
</gene>
<dbReference type="InterPro" id="IPR036457">
    <property type="entry name" value="PPM-type-like_dom_sf"/>
</dbReference>
<keyword evidence="1" id="KW-0904">Protein phosphatase</keyword>
<organism evidence="2 3">
    <name type="scientific">Oldenlandia corymbosa var. corymbosa</name>
    <dbReference type="NCBI Taxonomy" id="529605"/>
    <lineage>
        <taxon>Eukaryota</taxon>
        <taxon>Viridiplantae</taxon>
        <taxon>Streptophyta</taxon>
        <taxon>Embryophyta</taxon>
        <taxon>Tracheophyta</taxon>
        <taxon>Spermatophyta</taxon>
        <taxon>Magnoliopsida</taxon>
        <taxon>eudicotyledons</taxon>
        <taxon>Gunneridae</taxon>
        <taxon>Pentapetalae</taxon>
        <taxon>asterids</taxon>
        <taxon>lamiids</taxon>
        <taxon>Gentianales</taxon>
        <taxon>Rubiaceae</taxon>
        <taxon>Rubioideae</taxon>
        <taxon>Spermacoceae</taxon>
        <taxon>Hedyotis-Oldenlandia complex</taxon>
        <taxon>Oldenlandia</taxon>
    </lineage>
</organism>
<comment type="catalytic activity">
    <reaction evidence="1">
        <text>O-phospho-L-threonyl-[protein] + H2O = L-threonyl-[protein] + phosphate</text>
        <dbReference type="Rhea" id="RHEA:47004"/>
        <dbReference type="Rhea" id="RHEA-COMP:11060"/>
        <dbReference type="Rhea" id="RHEA-COMP:11605"/>
        <dbReference type="ChEBI" id="CHEBI:15377"/>
        <dbReference type="ChEBI" id="CHEBI:30013"/>
        <dbReference type="ChEBI" id="CHEBI:43474"/>
        <dbReference type="ChEBI" id="CHEBI:61977"/>
        <dbReference type="EC" id="3.1.3.16"/>
    </reaction>
</comment>